<dbReference type="SUPFAM" id="SSF160964">
    <property type="entry name" value="MalF N-terminal region-like"/>
    <property type="match status" value="1"/>
</dbReference>
<keyword evidence="6 7" id="KW-0472">Membrane</keyword>
<dbReference type="Proteomes" id="UP000005435">
    <property type="component" value="Chromosome"/>
</dbReference>
<dbReference type="InterPro" id="IPR051393">
    <property type="entry name" value="ABC_transporter_permease"/>
</dbReference>
<dbReference type="eggNOG" id="COG1175">
    <property type="taxonomic scope" value="Bacteria"/>
</dbReference>
<dbReference type="EMBL" id="CP003065">
    <property type="protein sequence ID" value="AEV69084.1"/>
    <property type="molecule type" value="Genomic_DNA"/>
</dbReference>
<dbReference type="AlphaFoldDB" id="G8M0K3"/>
<dbReference type="GO" id="GO:0055085">
    <property type="term" value="P:transmembrane transport"/>
    <property type="evidence" value="ECO:0007669"/>
    <property type="project" value="InterPro"/>
</dbReference>
<reference evidence="10" key="1">
    <citation type="submission" date="2011-12" db="EMBL/GenBank/DDBJ databases">
        <title>Complete sequence of Clostridium clariflavum DSM 19732.</title>
        <authorList>
            <consortium name="US DOE Joint Genome Institute"/>
            <person name="Lucas S."/>
            <person name="Han J."/>
            <person name="Lapidus A."/>
            <person name="Cheng J.-F."/>
            <person name="Goodwin L."/>
            <person name="Pitluck S."/>
            <person name="Peters L."/>
            <person name="Teshima H."/>
            <person name="Detter J.C."/>
            <person name="Han C."/>
            <person name="Tapia R."/>
            <person name="Land M."/>
            <person name="Hauser L."/>
            <person name="Kyrpides N."/>
            <person name="Ivanova N."/>
            <person name="Pagani I."/>
            <person name="Kitzmiller T."/>
            <person name="Lynd L."/>
            <person name="Izquierdo J."/>
            <person name="Woyke T."/>
        </authorList>
    </citation>
    <scope>NUCLEOTIDE SEQUENCE [LARGE SCALE GENOMIC DNA]</scope>
    <source>
        <strain evidence="10">DSM 19732 / NBRC 101661 / EBR45</strain>
    </source>
</reference>
<keyword evidence="4 7" id="KW-0812">Transmembrane</keyword>
<feature type="domain" description="ABC transmembrane type-1" evidence="8">
    <location>
        <begin position="77"/>
        <end position="296"/>
    </location>
</feature>
<feature type="transmembrane region" description="Helical" evidence="7">
    <location>
        <begin position="277"/>
        <end position="300"/>
    </location>
</feature>
<keyword evidence="10" id="KW-1185">Reference proteome</keyword>
<comment type="subcellular location">
    <subcellularLocation>
        <location evidence="1 7">Cell membrane</location>
        <topology evidence="1 7">Multi-pass membrane protein</topology>
    </subcellularLocation>
</comment>
<keyword evidence="5 7" id="KW-1133">Transmembrane helix</keyword>
<dbReference type="PANTHER" id="PTHR30193">
    <property type="entry name" value="ABC TRANSPORTER PERMEASE PROTEIN"/>
    <property type="match status" value="1"/>
</dbReference>
<evidence type="ECO:0000313" key="9">
    <source>
        <dbReference type="EMBL" id="AEV69084.1"/>
    </source>
</evidence>
<proteinExistence type="inferred from homology"/>
<dbReference type="PANTHER" id="PTHR30193:SF37">
    <property type="entry name" value="INNER MEMBRANE ABC TRANSPORTER PERMEASE PROTEIN YCJO"/>
    <property type="match status" value="1"/>
</dbReference>
<dbReference type="InterPro" id="IPR035906">
    <property type="entry name" value="MetI-like_sf"/>
</dbReference>
<dbReference type="KEGG" id="ccl:Clocl_2514"/>
<dbReference type="Gene3D" id="1.10.3720.10">
    <property type="entry name" value="MetI-like"/>
    <property type="match status" value="1"/>
</dbReference>
<feature type="transmembrane region" description="Helical" evidence="7">
    <location>
        <begin position="12"/>
        <end position="35"/>
    </location>
</feature>
<accession>G8M0K3</accession>
<organism evidence="9 10">
    <name type="scientific">Acetivibrio clariflavus (strain DSM 19732 / NBRC 101661 / EBR45)</name>
    <name type="common">Clostridium clariflavum</name>
    <dbReference type="NCBI Taxonomy" id="720554"/>
    <lineage>
        <taxon>Bacteria</taxon>
        <taxon>Bacillati</taxon>
        <taxon>Bacillota</taxon>
        <taxon>Clostridia</taxon>
        <taxon>Eubacteriales</taxon>
        <taxon>Oscillospiraceae</taxon>
        <taxon>Acetivibrio</taxon>
    </lineage>
</organism>
<dbReference type="GO" id="GO:0005886">
    <property type="term" value="C:plasma membrane"/>
    <property type="evidence" value="ECO:0007669"/>
    <property type="project" value="UniProtKB-SubCell"/>
</dbReference>
<name>G8M0K3_ACECE</name>
<gene>
    <name evidence="9" type="ordered locus">Clocl_2514</name>
</gene>
<feature type="transmembrane region" description="Helical" evidence="7">
    <location>
        <begin position="160"/>
        <end position="183"/>
    </location>
</feature>
<evidence type="ECO:0000259" key="8">
    <source>
        <dbReference type="PROSITE" id="PS50928"/>
    </source>
</evidence>
<dbReference type="InterPro" id="IPR000515">
    <property type="entry name" value="MetI-like"/>
</dbReference>
<feature type="transmembrane region" description="Helical" evidence="7">
    <location>
        <begin position="81"/>
        <end position="102"/>
    </location>
</feature>
<feature type="transmembrane region" description="Helical" evidence="7">
    <location>
        <begin position="114"/>
        <end position="140"/>
    </location>
</feature>
<keyword evidence="2 7" id="KW-0813">Transport</keyword>
<comment type="similarity">
    <text evidence="7">Belongs to the binding-protein-dependent transport system permease family.</text>
</comment>
<evidence type="ECO:0000256" key="7">
    <source>
        <dbReference type="RuleBase" id="RU363032"/>
    </source>
</evidence>
<dbReference type="Pfam" id="PF00528">
    <property type="entry name" value="BPD_transp_1"/>
    <property type="match status" value="1"/>
</dbReference>
<sequence length="305" mass="34934">MLKRLTRNDKYALYGYLFIFPFFVIMSIFIIFPILKTFYLSFTDWQGATTPPVWVGFKNYRRLFEDIAKGGIFLQSIKNTWILWICNVIPQFVGALALAVLLTDKSNKIRGKEFFRAIYYLPNLITMASIAALFSFLLGYPNGAVNDLLLALKILKEPFYFLQNVWATRLSVSTILTWMWFGYTMIIFMAGIKAIPEELFEAARVDGANKWQTFRFVTLPQLRSIMTYQVVTSIIGGLSMYDIPQVLTNGTGAPQNKVTTMVMHIYRQGFTNYNLGYASAVAIGLFVHIFIVVLIALKFINRKEA</sequence>
<evidence type="ECO:0000313" key="10">
    <source>
        <dbReference type="Proteomes" id="UP000005435"/>
    </source>
</evidence>
<dbReference type="CDD" id="cd06261">
    <property type="entry name" value="TM_PBP2"/>
    <property type="match status" value="1"/>
</dbReference>
<dbReference type="HOGENOM" id="CLU_016047_0_2_9"/>
<evidence type="ECO:0000256" key="5">
    <source>
        <dbReference type="ARBA" id="ARBA00022989"/>
    </source>
</evidence>
<protein>
    <submittedName>
        <fullName evidence="9">Carbohydrate ABC transporter membrane protein 1, CUT1 family</fullName>
    </submittedName>
</protein>
<reference evidence="9 10" key="2">
    <citation type="journal article" date="2012" name="Stand. Genomic Sci.">
        <title>Complete Genome Sequence of Clostridium clariflavum DSM 19732.</title>
        <authorList>
            <person name="Izquierdo J.A."/>
            <person name="Goodwin L."/>
            <person name="Davenport K.W."/>
            <person name="Teshima H."/>
            <person name="Bruce D."/>
            <person name="Detter C."/>
            <person name="Tapia R."/>
            <person name="Han S."/>
            <person name="Land M."/>
            <person name="Hauser L."/>
            <person name="Jeffries C.D."/>
            <person name="Han J."/>
            <person name="Pitluck S."/>
            <person name="Nolan M."/>
            <person name="Chen A."/>
            <person name="Huntemann M."/>
            <person name="Mavromatis K."/>
            <person name="Mikhailova N."/>
            <person name="Liolios K."/>
            <person name="Woyke T."/>
            <person name="Lynd L.R."/>
        </authorList>
    </citation>
    <scope>NUCLEOTIDE SEQUENCE [LARGE SCALE GENOMIC DNA]</scope>
    <source>
        <strain evidence="10">DSM 19732 / NBRC 101661 / EBR45</strain>
    </source>
</reference>
<evidence type="ECO:0000256" key="2">
    <source>
        <dbReference type="ARBA" id="ARBA00022448"/>
    </source>
</evidence>
<evidence type="ECO:0000256" key="4">
    <source>
        <dbReference type="ARBA" id="ARBA00022692"/>
    </source>
</evidence>
<dbReference type="SUPFAM" id="SSF161098">
    <property type="entry name" value="MetI-like"/>
    <property type="match status" value="1"/>
</dbReference>
<keyword evidence="3" id="KW-1003">Cell membrane</keyword>
<dbReference type="STRING" id="720554.Clocl_2514"/>
<dbReference type="RefSeq" id="WP_014255649.1">
    <property type="nucleotide sequence ID" value="NC_016627.1"/>
</dbReference>
<dbReference type="PROSITE" id="PS50928">
    <property type="entry name" value="ABC_TM1"/>
    <property type="match status" value="1"/>
</dbReference>
<evidence type="ECO:0000256" key="6">
    <source>
        <dbReference type="ARBA" id="ARBA00023136"/>
    </source>
</evidence>
<evidence type="ECO:0000256" key="3">
    <source>
        <dbReference type="ARBA" id="ARBA00022475"/>
    </source>
</evidence>
<evidence type="ECO:0000256" key="1">
    <source>
        <dbReference type="ARBA" id="ARBA00004651"/>
    </source>
</evidence>